<evidence type="ECO:0000256" key="1">
    <source>
        <dbReference type="SAM" id="MobiDB-lite"/>
    </source>
</evidence>
<feature type="domain" description="DUF7888" evidence="2">
    <location>
        <begin position="267"/>
        <end position="355"/>
    </location>
</feature>
<reference evidence="3 4" key="1">
    <citation type="journal article" date="2012" name="PLoS Pathog.">
        <title>Diverse lifestyles and strategies of plant pathogenesis encoded in the genomes of eighteen Dothideomycetes fungi.</title>
        <authorList>
            <person name="Ohm R.A."/>
            <person name="Feau N."/>
            <person name="Henrissat B."/>
            <person name="Schoch C.L."/>
            <person name="Horwitz B.A."/>
            <person name="Barry K.W."/>
            <person name="Condon B.J."/>
            <person name="Copeland A.C."/>
            <person name="Dhillon B."/>
            <person name="Glaser F."/>
            <person name="Hesse C.N."/>
            <person name="Kosti I."/>
            <person name="LaButti K."/>
            <person name="Lindquist E.A."/>
            <person name="Lucas S."/>
            <person name="Salamov A.A."/>
            <person name="Bradshaw R.E."/>
            <person name="Ciuffetti L."/>
            <person name="Hamelin R.C."/>
            <person name="Kema G.H.J."/>
            <person name="Lawrence C."/>
            <person name="Scott J.A."/>
            <person name="Spatafora J.W."/>
            <person name="Turgeon B.G."/>
            <person name="de Wit P.J.G.M."/>
            <person name="Zhong S."/>
            <person name="Goodwin S.B."/>
            <person name="Grigoriev I.V."/>
        </authorList>
    </citation>
    <scope>NUCLEOTIDE SEQUENCE [LARGE SCALE GENOMIC DNA]</scope>
    <source>
        <strain evidence="4">28A</strain>
    </source>
</reference>
<dbReference type="HOGENOM" id="CLU_744269_0_0_1"/>
<accession>R0K024</accession>
<evidence type="ECO:0000313" key="3">
    <source>
        <dbReference type="EMBL" id="EOA83044.1"/>
    </source>
</evidence>
<protein>
    <recommendedName>
        <fullName evidence="2">DUF7888 domain-containing protein</fullName>
    </recommendedName>
</protein>
<dbReference type="OrthoDB" id="3641472at2759"/>
<keyword evidence="4" id="KW-1185">Reference proteome</keyword>
<dbReference type="Proteomes" id="UP000016935">
    <property type="component" value="Unassembled WGS sequence"/>
</dbReference>
<dbReference type="EMBL" id="KB908844">
    <property type="protein sequence ID" value="EOA83044.1"/>
    <property type="molecule type" value="Genomic_DNA"/>
</dbReference>
<proteinExistence type="predicted"/>
<feature type="compositionally biased region" description="Basic and acidic residues" evidence="1">
    <location>
        <begin position="33"/>
        <end position="45"/>
    </location>
</feature>
<reference evidence="3 4" key="2">
    <citation type="journal article" date="2013" name="PLoS Genet.">
        <title>Comparative genome structure, secondary metabolite, and effector coding capacity across Cochliobolus pathogens.</title>
        <authorList>
            <person name="Condon B.J."/>
            <person name="Leng Y."/>
            <person name="Wu D."/>
            <person name="Bushley K.E."/>
            <person name="Ohm R.A."/>
            <person name="Otillar R."/>
            <person name="Martin J."/>
            <person name="Schackwitz W."/>
            <person name="Grimwood J."/>
            <person name="MohdZainudin N."/>
            <person name="Xue C."/>
            <person name="Wang R."/>
            <person name="Manning V.A."/>
            <person name="Dhillon B."/>
            <person name="Tu Z.J."/>
            <person name="Steffenson B.J."/>
            <person name="Salamov A."/>
            <person name="Sun H."/>
            <person name="Lowry S."/>
            <person name="LaButti K."/>
            <person name="Han J."/>
            <person name="Copeland A."/>
            <person name="Lindquist E."/>
            <person name="Barry K."/>
            <person name="Schmutz J."/>
            <person name="Baker S.E."/>
            <person name="Ciuffetti L.M."/>
            <person name="Grigoriev I.V."/>
            <person name="Zhong S."/>
            <person name="Turgeon B.G."/>
        </authorList>
    </citation>
    <scope>NUCLEOTIDE SEQUENCE [LARGE SCALE GENOMIC DNA]</scope>
    <source>
        <strain evidence="4">28A</strain>
    </source>
</reference>
<organism evidence="3 4">
    <name type="scientific">Exserohilum turcicum (strain 28A)</name>
    <name type="common">Northern leaf blight fungus</name>
    <name type="synonym">Setosphaeria turcica</name>
    <dbReference type="NCBI Taxonomy" id="671987"/>
    <lineage>
        <taxon>Eukaryota</taxon>
        <taxon>Fungi</taxon>
        <taxon>Dikarya</taxon>
        <taxon>Ascomycota</taxon>
        <taxon>Pezizomycotina</taxon>
        <taxon>Dothideomycetes</taxon>
        <taxon>Pleosporomycetidae</taxon>
        <taxon>Pleosporales</taxon>
        <taxon>Pleosporineae</taxon>
        <taxon>Pleosporaceae</taxon>
        <taxon>Exserohilum</taxon>
    </lineage>
</organism>
<dbReference type="Pfam" id="PF25411">
    <property type="entry name" value="DUF7888"/>
    <property type="match status" value="1"/>
</dbReference>
<name>R0K024_EXST2</name>
<dbReference type="GeneID" id="19403920"/>
<sequence length="372" mass="41089">MTFTQVINPEVARKECSSANPAEQLHSSQDPSTTEHKKITDKEAPDSNNYQDDTENSAPYCLSFDIDQNSLKKAKTHPSCKTADQSLPPDLLADTSAFSPYYKPISFTDYFFSDSPKSLNVANTASYPGTLYSTHDMLMDCSDTTFQSVEEWQADMGNPKQEQTQEKGKGHGNSPAHSFVKHLEELDVCGGHVDRVLLVQSDTRQPRATVQLLAVVCENLGQSKGSNERRTELTTHGVCVANNAEEVLYLSISGPERHRRRRRAPSVDGWKDFDQARTALTKENIKDIYATRKAGARGVICINGSYSISSGAVYDGLATEESKWDIYHTTYDCFQVQSSSITNDSDGGWINILTSPKWGAEGCSISGHTMKC</sequence>
<evidence type="ECO:0000259" key="2">
    <source>
        <dbReference type="Pfam" id="PF25411"/>
    </source>
</evidence>
<gene>
    <name evidence="3" type="ORF">SETTUDRAFT_34555</name>
</gene>
<feature type="region of interest" description="Disordered" evidence="1">
    <location>
        <begin position="1"/>
        <end position="56"/>
    </location>
</feature>
<dbReference type="InterPro" id="IPR057210">
    <property type="entry name" value="DUF7888"/>
</dbReference>
<dbReference type="RefSeq" id="XP_008029489.1">
    <property type="nucleotide sequence ID" value="XM_008031298.1"/>
</dbReference>
<feature type="compositionally biased region" description="Polar residues" evidence="1">
    <location>
        <begin position="17"/>
        <end position="32"/>
    </location>
</feature>
<evidence type="ECO:0000313" key="4">
    <source>
        <dbReference type="Proteomes" id="UP000016935"/>
    </source>
</evidence>
<dbReference type="AlphaFoldDB" id="R0K024"/>